<dbReference type="EMBL" id="LOBP01000112">
    <property type="protein sequence ID" value="KYN88540.1"/>
    <property type="molecule type" value="Genomic_DNA"/>
</dbReference>
<proteinExistence type="predicted"/>
<keyword evidence="1" id="KW-0732">Signal</keyword>
<keyword evidence="3" id="KW-1185">Reference proteome</keyword>
<evidence type="ECO:0000313" key="2">
    <source>
        <dbReference type="EMBL" id="KYN88540.1"/>
    </source>
</evidence>
<evidence type="ECO:0000256" key="1">
    <source>
        <dbReference type="SAM" id="SignalP"/>
    </source>
</evidence>
<organism evidence="2 3">
    <name type="scientific">Vibrio cidicii</name>
    <dbReference type="NCBI Taxonomy" id="1763883"/>
    <lineage>
        <taxon>Bacteria</taxon>
        <taxon>Pseudomonadati</taxon>
        <taxon>Pseudomonadota</taxon>
        <taxon>Gammaproteobacteria</taxon>
        <taxon>Vibrionales</taxon>
        <taxon>Vibrionaceae</taxon>
        <taxon>Vibrio</taxon>
    </lineage>
</organism>
<name>A0ABR5W4R8_9VIBR</name>
<gene>
    <name evidence="2" type="ORF">ATY35_01530</name>
</gene>
<comment type="caution">
    <text evidence="2">The sequence shown here is derived from an EMBL/GenBank/DDBJ whole genome shotgun (WGS) entry which is preliminary data.</text>
</comment>
<accession>A0ABR5W4R8</accession>
<dbReference type="PROSITE" id="PS51257">
    <property type="entry name" value="PROKAR_LIPOPROTEIN"/>
    <property type="match status" value="1"/>
</dbReference>
<protein>
    <submittedName>
        <fullName evidence="2">Uncharacterized protein</fullName>
    </submittedName>
</protein>
<dbReference type="Proteomes" id="UP000075609">
    <property type="component" value="Unassembled WGS sequence"/>
</dbReference>
<feature type="signal peptide" evidence="1">
    <location>
        <begin position="1"/>
        <end position="20"/>
    </location>
</feature>
<reference evidence="2 3" key="1">
    <citation type="submission" date="2015-12" db="EMBL/GenBank/DDBJ databases">
        <authorList>
            <person name="Tarr C.L."/>
            <person name="Gladney L.M."/>
        </authorList>
    </citation>
    <scope>NUCLEOTIDE SEQUENCE [LARGE SCALE GENOMIC DNA]</scope>
    <source>
        <strain evidence="2 3">1048-83</strain>
    </source>
</reference>
<feature type="chain" id="PRO_5045124244" evidence="1">
    <location>
        <begin position="21"/>
        <end position="144"/>
    </location>
</feature>
<evidence type="ECO:0000313" key="3">
    <source>
        <dbReference type="Proteomes" id="UP000075609"/>
    </source>
</evidence>
<sequence length="144" mass="16202">MLRSKLHHKALMLSFTLISAACISSEIESQVFQCVVSKPMPFEVLIHQQNNRLELVSLSLDGKVLHQSEQLTGYMLDRYHRALVDEKSLAFNLDGGSILVSEYHSEELGDAETILSVTINSANQTQYYECEIGSSSNLELLFQH</sequence>